<dbReference type="Gene3D" id="3.40.1110.10">
    <property type="entry name" value="Calcium-transporting ATPase, cytoplasmic domain N"/>
    <property type="match status" value="1"/>
</dbReference>
<dbReference type="NCBIfam" id="TIGR01494">
    <property type="entry name" value="ATPase_P-type"/>
    <property type="match status" value="1"/>
</dbReference>
<dbReference type="InterPro" id="IPR036163">
    <property type="entry name" value="HMA_dom_sf"/>
</dbReference>
<dbReference type="InterPro" id="IPR023298">
    <property type="entry name" value="ATPase_P-typ_TM_dom_sf"/>
</dbReference>
<evidence type="ECO:0000256" key="5">
    <source>
        <dbReference type="ARBA" id="ARBA00022723"/>
    </source>
</evidence>
<feature type="transmembrane region" description="Helical" evidence="16">
    <location>
        <begin position="795"/>
        <end position="814"/>
    </location>
</feature>
<comment type="caution">
    <text evidence="18">The sequence shown here is derived from an EMBL/GenBank/DDBJ whole genome shotgun (WGS) entry which is preliminary data.</text>
</comment>
<evidence type="ECO:0000256" key="1">
    <source>
        <dbReference type="ARBA" id="ARBA00004127"/>
    </source>
</evidence>
<dbReference type="Pfam" id="PF00403">
    <property type="entry name" value="HMA"/>
    <property type="match status" value="2"/>
</dbReference>
<keyword evidence="8" id="KW-0187">Copper transport</keyword>
<dbReference type="InterPro" id="IPR001757">
    <property type="entry name" value="P_typ_ATPase"/>
</dbReference>
<dbReference type="Gene3D" id="3.30.70.100">
    <property type="match status" value="2"/>
</dbReference>
<dbReference type="InterPro" id="IPR036412">
    <property type="entry name" value="HAD-like_sf"/>
</dbReference>
<comment type="subcellular location">
    <subcellularLocation>
        <location evidence="16">Cell membrane</location>
    </subcellularLocation>
    <subcellularLocation>
        <location evidence="1">Endomembrane system</location>
        <topology evidence="1">Multi-pass membrane protein</topology>
    </subcellularLocation>
</comment>
<dbReference type="NCBIfam" id="TIGR00003">
    <property type="entry name" value="copper ion binding protein"/>
    <property type="match status" value="2"/>
</dbReference>
<dbReference type="PANTHER" id="PTHR43520">
    <property type="entry name" value="ATP7, ISOFORM B"/>
    <property type="match status" value="1"/>
</dbReference>
<organism evidence="18 19">
    <name type="scientific">Pseudaeromonas paramecii</name>
    <dbReference type="NCBI Taxonomy" id="2138166"/>
    <lineage>
        <taxon>Bacteria</taxon>
        <taxon>Pseudomonadati</taxon>
        <taxon>Pseudomonadota</taxon>
        <taxon>Gammaproteobacteria</taxon>
        <taxon>Aeromonadales</taxon>
        <taxon>Aeromonadaceae</taxon>
        <taxon>Pseudaeromonas</taxon>
    </lineage>
</organism>
<dbReference type="InterPro" id="IPR023299">
    <property type="entry name" value="ATPase_P-typ_cyto_dom_N"/>
</dbReference>
<comment type="similarity">
    <text evidence="2 16">Belongs to the cation transport ATPase (P-type) (TC 3.A.3) family. Type IB subfamily.</text>
</comment>
<evidence type="ECO:0000256" key="16">
    <source>
        <dbReference type="RuleBase" id="RU362081"/>
    </source>
</evidence>
<evidence type="ECO:0000256" key="14">
    <source>
        <dbReference type="ARBA" id="ARBA00023065"/>
    </source>
</evidence>
<dbReference type="Gene3D" id="3.40.50.1000">
    <property type="entry name" value="HAD superfamily/HAD-like"/>
    <property type="match status" value="1"/>
</dbReference>
<keyword evidence="14" id="KW-0406">Ion transport</keyword>
<keyword evidence="19" id="KW-1185">Reference proteome</keyword>
<dbReference type="SFLD" id="SFLDG00002">
    <property type="entry name" value="C1.7:_P-type_atpase_like"/>
    <property type="match status" value="1"/>
</dbReference>
<evidence type="ECO:0000256" key="10">
    <source>
        <dbReference type="ARBA" id="ARBA00022842"/>
    </source>
</evidence>
<evidence type="ECO:0000313" key="19">
    <source>
        <dbReference type="Proteomes" id="UP001501321"/>
    </source>
</evidence>
<dbReference type="Pfam" id="PF00702">
    <property type="entry name" value="Hydrolase"/>
    <property type="match status" value="1"/>
</dbReference>
<feature type="transmembrane region" description="Helical" evidence="16">
    <location>
        <begin position="767"/>
        <end position="789"/>
    </location>
</feature>
<feature type="transmembrane region" description="Helical" evidence="16">
    <location>
        <begin position="195"/>
        <end position="219"/>
    </location>
</feature>
<dbReference type="InterPro" id="IPR044492">
    <property type="entry name" value="P_typ_ATPase_HD_dom"/>
</dbReference>
<keyword evidence="4 16" id="KW-0812">Transmembrane</keyword>
<dbReference type="InterPro" id="IPR023214">
    <property type="entry name" value="HAD_sf"/>
</dbReference>
<keyword evidence="7 16" id="KW-0547">Nucleotide-binding</keyword>
<evidence type="ECO:0000259" key="17">
    <source>
        <dbReference type="PROSITE" id="PS50846"/>
    </source>
</evidence>
<dbReference type="SFLD" id="SFLDS00003">
    <property type="entry name" value="Haloacid_Dehalogenase"/>
    <property type="match status" value="1"/>
</dbReference>
<dbReference type="PROSITE" id="PS01047">
    <property type="entry name" value="HMA_1"/>
    <property type="match status" value="2"/>
</dbReference>
<dbReference type="NCBIfam" id="TIGR01525">
    <property type="entry name" value="ATPase-IB_hvy"/>
    <property type="match status" value="1"/>
</dbReference>
<evidence type="ECO:0000256" key="7">
    <source>
        <dbReference type="ARBA" id="ARBA00022741"/>
    </source>
</evidence>
<dbReference type="InterPro" id="IPR006122">
    <property type="entry name" value="HMA_Cu_ion-bd"/>
</dbReference>
<feature type="transmembrane region" description="Helical" evidence="16">
    <location>
        <begin position="169"/>
        <end position="189"/>
    </location>
</feature>
<proteinExistence type="inferred from homology"/>
<keyword evidence="13" id="KW-0186">Copper</keyword>
<keyword evidence="5 16" id="KW-0479">Metal-binding</keyword>
<dbReference type="PANTHER" id="PTHR43520:SF8">
    <property type="entry name" value="P-TYPE CU(+) TRANSPORTER"/>
    <property type="match status" value="1"/>
</dbReference>
<dbReference type="SUPFAM" id="SSF81653">
    <property type="entry name" value="Calcium ATPase, transduction domain A"/>
    <property type="match status" value="1"/>
</dbReference>
<dbReference type="InterPro" id="IPR059000">
    <property type="entry name" value="ATPase_P-type_domA"/>
</dbReference>
<feature type="domain" description="HMA" evidence="17">
    <location>
        <begin position="79"/>
        <end position="142"/>
    </location>
</feature>
<keyword evidence="6" id="KW-0677">Repeat</keyword>
<dbReference type="SUPFAM" id="SSF56784">
    <property type="entry name" value="HAD-like"/>
    <property type="match status" value="1"/>
</dbReference>
<dbReference type="PROSITE" id="PS00154">
    <property type="entry name" value="ATPASE_E1_E2"/>
    <property type="match status" value="1"/>
</dbReference>
<evidence type="ECO:0000256" key="13">
    <source>
        <dbReference type="ARBA" id="ARBA00023008"/>
    </source>
</evidence>
<evidence type="ECO:0000256" key="4">
    <source>
        <dbReference type="ARBA" id="ARBA00022692"/>
    </source>
</evidence>
<sequence length="837" mass="86780">MSMPSTTDNPLANISLPIAGMSCASCVGRVEAALAKVEGVGHVSVNLATERAEISPSGPVDRLALIQAVEQAGYQVPVGTIELMVEGMSCASCVGRVERALKAVPGVSTATVNLATERATVSGVAGQEALVAAVAKVGYVARPLAPVARRDEEAEANKDAERLVLKRDLLLASVLALPLLVVEMGSHLIPGLHEWVMSTLGMSLSWQLQCVLASLVLAIPGRRFYLKGLPALVRLAPDMNSLVAVGTAAAYGYSVVATFAPGLLPAGTVNVYYEAAAVIVALILLGRFLEARAKGRTSVAIKRLVGLQAKVAHVWRDGRLLDIPLDEVRLDDSVLVRPGERVPVDGEVTEGHSFVDESMITGEPIPVEKTAGSTVVGATVNQQGALTLRATAVGGQTMLAQIIRLVEQAQGAKLPIQAVVDKVTLWFVPAVMLAAALTFLIWLILGPSPALTFALVNAVAVLIIACPCAMGLATPTAIMVGTGRGAEIGVLFRKGEALQLLKDARVVALDKTGTLTEGRPVLTDLEIVAGLARNQVLAQIAAVESHSEHPIARALVASAEEAGIALPEMTAFESVTGMGVRAKVAGVRVAVGAERFMAQLGLAVDGFADTAARLGDEGKSPLYAAIDGRLAAIMAVADPIKPSTPAAIAALHRLGLKVAMITGDNARTAQAIARQLGIDEVVAEVLPAGKVAAVRRLKATHGQLAFVGDGINDAPALAEADVGLAIGTGTEVAMESAEVVLMSGNLQGVPNAIALSKATLGNIHQNLFWAFAYNTALIPVAAGVLYPIWGVLMSPVFAAGAMALSSLFVLGNALRLRRFQPPLAAGVPAKENLHEHR</sequence>
<evidence type="ECO:0000256" key="2">
    <source>
        <dbReference type="ARBA" id="ARBA00006024"/>
    </source>
</evidence>
<dbReference type="SUPFAM" id="SSF55008">
    <property type="entry name" value="HMA, heavy metal-associated domain"/>
    <property type="match status" value="2"/>
</dbReference>
<dbReference type="PRINTS" id="PR00120">
    <property type="entry name" value="HATPASE"/>
</dbReference>
<protein>
    <submittedName>
        <fullName evidence="18">Heavy metal translocating P-type ATPase</fullName>
    </submittedName>
</protein>
<keyword evidence="9 16" id="KW-0067">ATP-binding</keyword>
<evidence type="ECO:0000256" key="6">
    <source>
        <dbReference type="ARBA" id="ARBA00022737"/>
    </source>
</evidence>
<dbReference type="InterPro" id="IPR008250">
    <property type="entry name" value="ATPase_P-typ_transduc_dom_A_sf"/>
</dbReference>
<keyword evidence="12 16" id="KW-1133">Transmembrane helix</keyword>
<dbReference type="CDD" id="cd02094">
    <property type="entry name" value="P-type_ATPase_Cu-like"/>
    <property type="match status" value="1"/>
</dbReference>
<name>A0ABP8QG26_9GAMM</name>
<dbReference type="EMBL" id="BAABFC010000017">
    <property type="protein sequence ID" value="GAA4501460.1"/>
    <property type="molecule type" value="Genomic_DNA"/>
</dbReference>
<evidence type="ECO:0000256" key="3">
    <source>
        <dbReference type="ARBA" id="ARBA00022448"/>
    </source>
</evidence>
<feature type="transmembrane region" description="Helical" evidence="16">
    <location>
        <begin position="271"/>
        <end position="289"/>
    </location>
</feature>
<dbReference type="SFLD" id="SFLDF00027">
    <property type="entry name" value="p-type_atpase"/>
    <property type="match status" value="1"/>
</dbReference>
<keyword evidence="16" id="KW-1003">Cell membrane</keyword>
<feature type="transmembrane region" description="Helical" evidence="16">
    <location>
        <begin position="423"/>
        <end position="445"/>
    </location>
</feature>
<dbReference type="PRINTS" id="PR00119">
    <property type="entry name" value="CATATPASE"/>
</dbReference>
<dbReference type="Proteomes" id="UP001501321">
    <property type="component" value="Unassembled WGS sequence"/>
</dbReference>
<dbReference type="CDD" id="cd00371">
    <property type="entry name" value="HMA"/>
    <property type="match status" value="2"/>
</dbReference>
<dbReference type="NCBIfam" id="TIGR01511">
    <property type="entry name" value="ATPase-IB1_Cu"/>
    <property type="match status" value="1"/>
</dbReference>
<feature type="domain" description="HMA" evidence="17">
    <location>
        <begin position="12"/>
        <end position="77"/>
    </location>
</feature>
<dbReference type="SUPFAM" id="SSF81665">
    <property type="entry name" value="Calcium ATPase, transmembrane domain M"/>
    <property type="match status" value="1"/>
</dbReference>
<dbReference type="InterPro" id="IPR027256">
    <property type="entry name" value="P-typ_ATPase_IB"/>
</dbReference>
<dbReference type="InterPro" id="IPR017969">
    <property type="entry name" value="Heavy-metal-associated_CS"/>
</dbReference>
<keyword evidence="11" id="KW-1278">Translocase</keyword>
<reference evidence="19" key="1">
    <citation type="journal article" date="2019" name="Int. J. Syst. Evol. Microbiol.">
        <title>The Global Catalogue of Microorganisms (GCM) 10K type strain sequencing project: providing services to taxonomists for standard genome sequencing and annotation.</title>
        <authorList>
            <consortium name="The Broad Institute Genomics Platform"/>
            <consortium name="The Broad Institute Genome Sequencing Center for Infectious Disease"/>
            <person name="Wu L."/>
            <person name="Ma J."/>
        </authorList>
    </citation>
    <scope>NUCLEOTIDE SEQUENCE [LARGE SCALE GENOMIC DNA]</scope>
    <source>
        <strain evidence="19">JCM 32226</strain>
    </source>
</reference>
<keyword evidence="3" id="KW-0813">Transport</keyword>
<keyword evidence="10" id="KW-0460">Magnesium</keyword>
<feature type="transmembrane region" description="Helical" evidence="16">
    <location>
        <begin position="451"/>
        <end position="474"/>
    </location>
</feature>
<dbReference type="Pfam" id="PF00122">
    <property type="entry name" value="E1-E2_ATPase"/>
    <property type="match status" value="1"/>
</dbReference>
<dbReference type="Gene3D" id="2.70.150.10">
    <property type="entry name" value="Calcium-transporting ATPase, cytoplasmic transduction domain A"/>
    <property type="match status" value="1"/>
</dbReference>
<evidence type="ECO:0000256" key="12">
    <source>
        <dbReference type="ARBA" id="ARBA00022989"/>
    </source>
</evidence>
<dbReference type="InterPro" id="IPR006121">
    <property type="entry name" value="HMA_dom"/>
</dbReference>
<evidence type="ECO:0000313" key="18">
    <source>
        <dbReference type="EMBL" id="GAA4501460.1"/>
    </source>
</evidence>
<keyword evidence="15 16" id="KW-0472">Membrane</keyword>
<accession>A0ABP8QG26</accession>
<gene>
    <name evidence="18" type="ORF">GCM10023095_24640</name>
</gene>
<feature type="transmembrane region" description="Helical" evidence="16">
    <location>
        <begin position="240"/>
        <end position="259"/>
    </location>
</feature>
<evidence type="ECO:0000256" key="9">
    <source>
        <dbReference type="ARBA" id="ARBA00022840"/>
    </source>
</evidence>
<evidence type="ECO:0000256" key="15">
    <source>
        <dbReference type="ARBA" id="ARBA00023136"/>
    </source>
</evidence>
<dbReference type="InterPro" id="IPR018303">
    <property type="entry name" value="ATPase_P-typ_P_site"/>
</dbReference>
<dbReference type="PROSITE" id="PS50846">
    <property type="entry name" value="HMA_2"/>
    <property type="match status" value="2"/>
</dbReference>
<evidence type="ECO:0000256" key="11">
    <source>
        <dbReference type="ARBA" id="ARBA00022967"/>
    </source>
</evidence>
<evidence type="ECO:0000256" key="8">
    <source>
        <dbReference type="ARBA" id="ARBA00022796"/>
    </source>
</evidence>